<organism evidence="7 8">
    <name type="scientific">Saccharothrix algeriensis</name>
    <dbReference type="NCBI Taxonomy" id="173560"/>
    <lineage>
        <taxon>Bacteria</taxon>
        <taxon>Bacillati</taxon>
        <taxon>Actinomycetota</taxon>
        <taxon>Actinomycetes</taxon>
        <taxon>Pseudonocardiales</taxon>
        <taxon>Pseudonocardiaceae</taxon>
        <taxon>Saccharothrix</taxon>
    </lineage>
</organism>
<evidence type="ECO:0000256" key="6">
    <source>
        <dbReference type="SAM" id="Phobius"/>
    </source>
</evidence>
<dbReference type="GO" id="GO:0005886">
    <property type="term" value="C:plasma membrane"/>
    <property type="evidence" value="ECO:0007669"/>
    <property type="project" value="UniProtKB-SubCell"/>
</dbReference>
<dbReference type="Pfam" id="PF07690">
    <property type="entry name" value="MFS_1"/>
    <property type="match status" value="1"/>
</dbReference>
<protein>
    <submittedName>
        <fullName evidence="7">MFS transporter</fullName>
    </submittedName>
</protein>
<feature type="transmembrane region" description="Helical" evidence="6">
    <location>
        <begin position="247"/>
        <end position="267"/>
    </location>
</feature>
<evidence type="ECO:0000256" key="3">
    <source>
        <dbReference type="ARBA" id="ARBA00022692"/>
    </source>
</evidence>
<dbReference type="EMBL" id="CP072788">
    <property type="protein sequence ID" value="QTR02889.1"/>
    <property type="molecule type" value="Genomic_DNA"/>
</dbReference>
<feature type="transmembrane region" description="Helical" evidence="6">
    <location>
        <begin position="304"/>
        <end position="323"/>
    </location>
</feature>
<dbReference type="InterPro" id="IPR036259">
    <property type="entry name" value="MFS_trans_sf"/>
</dbReference>
<evidence type="ECO:0000256" key="4">
    <source>
        <dbReference type="ARBA" id="ARBA00022989"/>
    </source>
</evidence>
<dbReference type="PANTHER" id="PTHR23513">
    <property type="entry name" value="INTEGRAL MEMBRANE EFFLUX PROTEIN-RELATED"/>
    <property type="match status" value="1"/>
</dbReference>
<dbReference type="GO" id="GO:0022857">
    <property type="term" value="F:transmembrane transporter activity"/>
    <property type="evidence" value="ECO:0007669"/>
    <property type="project" value="InterPro"/>
</dbReference>
<feature type="transmembrane region" description="Helical" evidence="6">
    <location>
        <begin position="344"/>
        <end position="362"/>
    </location>
</feature>
<evidence type="ECO:0000313" key="8">
    <source>
        <dbReference type="Proteomes" id="UP000671828"/>
    </source>
</evidence>
<dbReference type="Gene3D" id="1.20.1250.20">
    <property type="entry name" value="MFS general substrate transporter like domains"/>
    <property type="match status" value="1"/>
</dbReference>
<dbReference type="AlphaFoldDB" id="A0A8T8HWZ3"/>
<dbReference type="PANTHER" id="PTHR23513:SF11">
    <property type="entry name" value="STAPHYLOFERRIN A TRANSPORTER"/>
    <property type="match status" value="1"/>
</dbReference>
<feature type="transmembrane region" description="Helical" evidence="6">
    <location>
        <begin position="279"/>
        <end position="298"/>
    </location>
</feature>
<proteinExistence type="predicted"/>
<evidence type="ECO:0000256" key="1">
    <source>
        <dbReference type="ARBA" id="ARBA00004651"/>
    </source>
</evidence>
<dbReference type="InterPro" id="IPR011701">
    <property type="entry name" value="MFS"/>
</dbReference>
<feature type="transmembrane region" description="Helical" evidence="6">
    <location>
        <begin position="95"/>
        <end position="115"/>
    </location>
</feature>
<sequence length="401" mass="39932">MGTRFWRAFGAYSVNAVGDEFYALALPLVLLGIGYSAASATFLRAVVVGSTVAAGFLIGYVVDRHAPDRLLTASYLGSAAALGAAVAAIAAGADGYLVCLFAGGALGLMAALSAAGMDAGVPRLVGAPDRVPRGYSLVESARTAAVILGPAAAGVAAASRDLAVVVGIAATPFARAAGLGWNRRAPAPARRSPAPAWQQIAQGLRAVVRRRRLRLGITLSLLVNVTLGAEQPLFLARMVQDFALSPAPTSAVVVTAGVVAVAASLVLARWATTTSPRRVMLGAGAVIALGAIGGGAGHHPGVVAALYCALSAATVCYTVHWRTYRQGIVEPELLGRVSATSRSLAYSGVVVGAVVVGALQQGGAATGALLVAGGVLCAAGVAAVTVAVQRADRAVAPGSAA</sequence>
<comment type="subcellular location">
    <subcellularLocation>
        <location evidence="1">Cell membrane</location>
        <topology evidence="1">Multi-pass membrane protein</topology>
    </subcellularLocation>
</comment>
<keyword evidence="5 6" id="KW-0472">Membrane</keyword>
<reference evidence="7" key="1">
    <citation type="submission" date="2021-04" db="EMBL/GenBank/DDBJ databases">
        <title>Saccharothrix algeriensis WGS.</title>
        <authorList>
            <person name="Stuskova K."/>
            <person name="Hakalova E."/>
            <person name="Tebbal A.B."/>
            <person name="Eichmeier A."/>
        </authorList>
    </citation>
    <scope>NUCLEOTIDE SEQUENCE</scope>
    <source>
        <strain evidence="7">NRRL B-24137</strain>
    </source>
</reference>
<evidence type="ECO:0000256" key="2">
    <source>
        <dbReference type="ARBA" id="ARBA00022475"/>
    </source>
</evidence>
<accession>A0A8T8HWZ3</accession>
<dbReference type="Proteomes" id="UP000671828">
    <property type="component" value="Chromosome"/>
</dbReference>
<dbReference type="SUPFAM" id="SSF103473">
    <property type="entry name" value="MFS general substrate transporter"/>
    <property type="match status" value="1"/>
</dbReference>
<keyword evidence="3 6" id="KW-0812">Transmembrane</keyword>
<feature type="transmembrane region" description="Helical" evidence="6">
    <location>
        <begin position="44"/>
        <end position="63"/>
    </location>
</feature>
<feature type="transmembrane region" description="Helical" evidence="6">
    <location>
        <begin position="368"/>
        <end position="388"/>
    </location>
</feature>
<gene>
    <name evidence="7" type="ORF">J7S33_28395</name>
</gene>
<keyword evidence="4 6" id="KW-1133">Transmembrane helix</keyword>
<name>A0A8T8HWZ3_9PSEU</name>
<feature type="transmembrane region" description="Helical" evidence="6">
    <location>
        <begin position="70"/>
        <end position="89"/>
    </location>
</feature>
<keyword evidence="2" id="KW-1003">Cell membrane</keyword>
<evidence type="ECO:0000313" key="7">
    <source>
        <dbReference type="EMBL" id="QTR02889.1"/>
    </source>
</evidence>
<feature type="transmembrane region" description="Helical" evidence="6">
    <location>
        <begin position="21"/>
        <end position="38"/>
    </location>
</feature>
<evidence type="ECO:0000256" key="5">
    <source>
        <dbReference type="ARBA" id="ARBA00023136"/>
    </source>
</evidence>
<feature type="transmembrane region" description="Helical" evidence="6">
    <location>
        <begin position="215"/>
        <end position="235"/>
    </location>
</feature>